<dbReference type="Pfam" id="PF03816">
    <property type="entry name" value="LytR_cpsA_psr"/>
    <property type="match status" value="1"/>
</dbReference>
<reference evidence="6" key="1">
    <citation type="journal article" date="2019" name="Int. J. Syst. Evol. Microbiol.">
        <title>The Global Catalogue of Microorganisms (GCM) 10K type strain sequencing project: providing services to taxonomists for standard genome sequencing and annotation.</title>
        <authorList>
            <consortium name="The Broad Institute Genomics Platform"/>
            <consortium name="The Broad Institute Genome Sequencing Center for Infectious Disease"/>
            <person name="Wu L."/>
            <person name="Ma J."/>
        </authorList>
    </citation>
    <scope>NUCLEOTIDE SEQUENCE [LARGE SCALE GENOMIC DNA]</scope>
    <source>
        <strain evidence="6">JCM 4805</strain>
    </source>
</reference>
<sequence length="395" mass="42599">MSDPRDPWPEEASYGSRHDGETTSGEGYGQGAIAYRRPSSAAPQNYADRPSSPYGPRRAHARRPRKRHRLLRGAFVLAAAVVAGAVGTYGWADTKLNRDVDLDAYGDRPPHGKGTNYLIVGSDSRDGLSRGDLKNLHAGGGGGRRTDSMIVLHTGAHGASMVSLPRDSWVTVPGHTNPATGKTARPAGDKLNAAFSYGGPQLLARTIEYNTGLRIDHYAEIGFAGFVNIVDAVGGVRMCLDRDIKDKKSGADLKKGCHTLNGKQSLAFVRQRHQEAEGDLGRTKNQQKFLSALAHQAAEPGTVLDPVEIYPTVSAGLDTLIVDKRTSLRDLTELFRAVRSVSGGKGKQLNVPVSGIGIPTSKGSVITWDEKQSRRLFAELRHDRPLTMPAKRPSK</sequence>
<feature type="domain" description="Cell envelope-related transcriptional attenuator" evidence="4">
    <location>
        <begin position="145"/>
        <end position="298"/>
    </location>
</feature>
<dbReference type="RefSeq" id="WP_346093633.1">
    <property type="nucleotide sequence ID" value="NZ_BAAABY010000009.1"/>
</dbReference>
<dbReference type="Gene3D" id="3.40.630.190">
    <property type="entry name" value="LCP protein"/>
    <property type="match status" value="1"/>
</dbReference>
<feature type="region of interest" description="Disordered" evidence="2">
    <location>
        <begin position="1"/>
        <end position="66"/>
    </location>
</feature>
<name>A0ABP3JD53_9ACTN</name>
<evidence type="ECO:0000256" key="3">
    <source>
        <dbReference type="SAM" id="Phobius"/>
    </source>
</evidence>
<dbReference type="InterPro" id="IPR050922">
    <property type="entry name" value="LytR/CpsA/Psr_CW_biosynth"/>
</dbReference>
<dbReference type="PANTHER" id="PTHR33392">
    <property type="entry name" value="POLYISOPRENYL-TEICHOIC ACID--PEPTIDOGLYCAN TEICHOIC ACID TRANSFERASE TAGU"/>
    <property type="match status" value="1"/>
</dbReference>
<feature type="compositionally biased region" description="Basic residues" evidence="2">
    <location>
        <begin position="57"/>
        <end position="66"/>
    </location>
</feature>
<feature type="transmembrane region" description="Helical" evidence="3">
    <location>
        <begin position="70"/>
        <end position="92"/>
    </location>
</feature>
<evidence type="ECO:0000313" key="5">
    <source>
        <dbReference type="EMBL" id="GAA0449931.1"/>
    </source>
</evidence>
<dbReference type="NCBIfam" id="TIGR00350">
    <property type="entry name" value="lytR_cpsA_psr"/>
    <property type="match status" value="1"/>
</dbReference>
<comment type="caution">
    <text evidence="5">The sequence shown here is derived from an EMBL/GenBank/DDBJ whole genome shotgun (WGS) entry which is preliminary data.</text>
</comment>
<keyword evidence="3" id="KW-0812">Transmembrane</keyword>
<dbReference type="PANTHER" id="PTHR33392:SF6">
    <property type="entry name" value="POLYISOPRENYL-TEICHOIC ACID--PEPTIDOGLYCAN TEICHOIC ACID TRANSFERASE TAGU"/>
    <property type="match status" value="1"/>
</dbReference>
<keyword evidence="6" id="KW-1185">Reference proteome</keyword>
<organism evidence="5 6">
    <name type="scientific">Streptomyces olivaceiscleroticus</name>
    <dbReference type="NCBI Taxonomy" id="68245"/>
    <lineage>
        <taxon>Bacteria</taxon>
        <taxon>Bacillati</taxon>
        <taxon>Actinomycetota</taxon>
        <taxon>Actinomycetes</taxon>
        <taxon>Kitasatosporales</taxon>
        <taxon>Streptomycetaceae</taxon>
        <taxon>Streptomyces</taxon>
    </lineage>
</organism>
<evidence type="ECO:0000256" key="2">
    <source>
        <dbReference type="SAM" id="MobiDB-lite"/>
    </source>
</evidence>
<accession>A0ABP3JD53</accession>
<evidence type="ECO:0000313" key="6">
    <source>
        <dbReference type="Proteomes" id="UP001500909"/>
    </source>
</evidence>
<gene>
    <name evidence="5" type="ORF">GCM10010361_12490</name>
</gene>
<evidence type="ECO:0000256" key="1">
    <source>
        <dbReference type="ARBA" id="ARBA00006068"/>
    </source>
</evidence>
<evidence type="ECO:0000259" key="4">
    <source>
        <dbReference type="Pfam" id="PF03816"/>
    </source>
</evidence>
<dbReference type="InterPro" id="IPR004474">
    <property type="entry name" value="LytR_CpsA_psr"/>
</dbReference>
<keyword evidence="3" id="KW-1133">Transmembrane helix</keyword>
<proteinExistence type="inferred from homology"/>
<protein>
    <submittedName>
        <fullName evidence="5">LCP family protein</fullName>
    </submittedName>
</protein>
<comment type="similarity">
    <text evidence="1">Belongs to the LytR/CpsA/Psr (LCP) family.</text>
</comment>
<keyword evidence="3" id="KW-0472">Membrane</keyword>
<dbReference type="EMBL" id="BAAABY010000009">
    <property type="protein sequence ID" value="GAA0449931.1"/>
    <property type="molecule type" value="Genomic_DNA"/>
</dbReference>
<dbReference type="Proteomes" id="UP001500909">
    <property type="component" value="Unassembled WGS sequence"/>
</dbReference>